<dbReference type="Proteomes" id="UP001230649">
    <property type="component" value="Unassembled WGS sequence"/>
</dbReference>
<evidence type="ECO:0000313" key="2">
    <source>
        <dbReference type="Proteomes" id="UP001230649"/>
    </source>
</evidence>
<proteinExistence type="predicted"/>
<reference evidence="1" key="1">
    <citation type="submission" date="2023-04" db="EMBL/GenBank/DDBJ databases">
        <title>Draft Genome sequencing of Naganishia species isolated from polar environments using Oxford Nanopore Technology.</title>
        <authorList>
            <person name="Leo P."/>
            <person name="Venkateswaran K."/>
        </authorList>
    </citation>
    <scope>NUCLEOTIDE SEQUENCE</scope>
    <source>
        <strain evidence="1">MNA-CCFEE 5262</strain>
    </source>
</reference>
<accession>A0ACC2W824</accession>
<protein>
    <submittedName>
        <fullName evidence="1">Uncharacterized protein</fullName>
    </submittedName>
</protein>
<gene>
    <name evidence="1" type="ORF">QFC20_003727</name>
</gene>
<name>A0ACC2W824_9TREE</name>
<keyword evidence="2" id="KW-1185">Reference proteome</keyword>
<dbReference type="EMBL" id="JASBWS010000036">
    <property type="protein sequence ID" value="KAJ9107782.1"/>
    <property type="molecule type" value="Genomic_DNA"/>
</dbReference>
<comment type="caution">
    <text evidence="1">The sequence shown here is derived from an EMBL/GenBank/DDBJ whole genome shotgun (WGS) entry which is preliminary data.</text>
</comment>
<sequence>MDPSPSVVKQMMELGISEDSARRALKGNHRAHSPLLPLYASTPCLNSTEHPPLPIVPPFTLKVFGSTGGNDEVSLSSLRSVSSPGRERGGERLARSLSLEPRIRRGSRECVIGMEQTTSDVSGEMDDTIIKSQNLSGRPPSPRQTDDSSPRMVGRSSIPSPALGSTKLDPIPEHEHHDDPAQTSVGGQTSMGEPPVLVLPPSYSGGSISSRGSDAGPRDDGGDELRDTDGDTIGPSDGAERREQVTPEEVLEGKRKGKRRMSAVSAGLDMIRSMIGKGKAVERPATGDVAAVGTSSRRSSVSSVGGVEWKNGSPSSLAGMLLRKDENVLKLTRFEPLASPVLSSILTRPRDARTPTPPPNISIDTTALGVALDPSSTPTPDGFLKSSVSDTQRGNVPAPSLASDPLEWDNSMSDLTPTTSRMTPCTPTPRNQLLMSAPGPTANPGSPVPPPTAFSIQQSRRSSLTSPAVLKTRSFDQEAQNLMLNALQRGSGGHEHRHLSLSRSSTKDSTMTGGSKPGVGGALAALGFKTAAAVGATETVKKSNINVLHPSEPVGTSVHAPGVSLTAPTPMVEHEESAANSGSGYFGSKKSKARSSRSARSANKEEKYRRSLPPFFKGRRSLSRGNASDKRDPSPPVGALSDAGESDGESVVSNSTNRYRPQATAFSLSRRREKNDSDDEDDADQGSDEGDFETDTEYDDVALSHEVVGPDGWVEDVFDPLTEENTKANAVYYEGDAAGLGGEGVLEDEEGHEIEVEVDALGEGPNVVIPPEPLFAQPTMRRPATPPPTDGHVGLAGIVHKEKKKPSPLPLTTSRPEFGRNRCTVKLTQGDPDAALEKSGNRLRSYVVLSDLSAEAGYAIGWCIGTVARDGDEIFLVSVMENEAMVDPKDHASVDKAQKLRIQRERQATAAALARQVTSLLQRTVLNVSVTCQAIHSKNARHMLLDLIDYLEPTMVIVGSRGLGKLQGILLGSTSHYLVQKSSVPVMVARRRLKRPLRKTDPATLRHAPRTSLASASIEKQASTKQEDEVIDAEDVDREADRQEIEDRREREERGRSMGGQGEVVL</sequence>
<organism evidence="1 2">
    <name type="scientific">Naganishia adeliensis</name>
    <dbReference type="NCBI Taxonomy" id="92952"/>
    <lineage>
        <taxon>Eukaryota</taxon>
        <taxon>Fungi</taxon>
        <taxon>Dikarya</taxon>
        <taxon>Basidiomycota</taxon>
        <taxon>Agaricomycotina</taxon>
        <taxon>Tremellomycetes</taxon>
        <taxon>Filobasidiales</taxon>
        <taxon>Filobasidiaceae</taxon>
        <taxon>Naganishia</taxon>
    </lineage>
</organism>
<evidence type="ECO:0000313" key="1">
    <source>
        <dbReference type="EMBL" id="KAJ9107782.1"/>
    </source>
</evidence>